<protein>
    <recommendedName>
        <fullName evidence="4">DUF3304 domain-containing protein</fullName>
    </recommendedName>
</protein>
<dbReference type="Proteomes" id="UP000306635">
    <property type="component" value="Unassembled WGS sequence"/>
</dbReference>
<comment type="caution">
    <text evidence="2">The sequence shown here is derived from an EMBL/GenBank/DDBJ whole genome shotgun (WGS) entry which is preliminary data.</text>
</comment>
<accession>A0A5R9RIN2</accession>
<dbReference type="EMBL" id="SWDV01000022">
    <property type="protein sequence ID" value="TLX75093.1"/>
    <property type="molecule type" value="Genomic_DNA"/>
</dbReference>
<evidence type="ECO:0000313" key="3">
    <source>
        <dbReference type="Proteomes" id="UP000306635"/>
    </source>
</evidence>
<evidence type="ECO:0008006" key="4">
    <source>
        <dbReference type="Google" id="ProtNLM"/>
    </source>
</evidence>
<organism evidence="2 3">
    <name type="scientific">Pseudomonas nicosulfuronedens</name>
    <dbReference type="NCBI Taxonomy" id="2571105"/>
    <lineage>
        <taxon>Bacteria</taxon>
        <taxon>Pseudomonadati</taxon>
        <taxon>Pseudomonadota</taxon>
        <taxon>Gammaproteobacteria</taxon>
        <taxon>Pseudomonadales</taxon>
        <taxon>Pseudomonadaceae</taxon>
        <taxon>Pseudomonas</taxon>
    </lineage>
</organism>
<evidence type="ECO:0000313" key="2">
    <source>
        <dbReference type="EMBL" id="TLX75093.1"/>
    </source>
</evidence>
<dbReference type="RefSeq" id="WP_138524370.1">
    <property type="nucleotide sequence ID" value="NZ_JAOCBK010000002.1"/>
</dbReference>
<reference evidence="2 3" key="1">
    <citation type="submission" date="2019-04" db="EMBL/GenBank/DDBJ databases">
        <authorList>
            <person name="Li M."/>
        </authorList>
    </citation>
    <scope>NUCLEOTIDE SEQUENCE [LARGE SCALE GENOMIC DNA]</scope>
    <source>
        <strain evidence="2 3">LAM1902</strain>
    </source>
</reference>
<sequence>MKRILVLLLGMLALPACSTGPYLHPESESGQLRSIDRTCPGAQQALQYFNADRSESLLVYVALPIAGQSEGTELRLFTWRYGKSDAKPARISADSPDVEWVLPSGERRTVRASLLEGGFQSNDPRINNRSRGTKLYEGDLEEFILFLPVIRVNGEALDIRPIHFHKTQSRYAPVFNC</sequence>
<name>A0A5R9RIN2_9PSED</name>
<keyword evidence="1" id="KW-0732">Signal</keyword>
<gene>
    <name evidence="2" type="ORF">FAS41_17240</name>
</gene>
<dbReference type="OrthoDB" id="6984345at2"/>
<proteinExistence type="predicted"/>
<dbReference type="AlphaFoldDB" id="A0A5R9RIN2"/>
<feature type="chain" id="PRO_5024364281" description="DUF3304 domain-containing protein" evidence="1">
    <location>
        <begin position="19"/>
        <end position="177"/>
    </location>
</feature>
<keyword evidence="3" id="KW-1185">Reference proteome</keyword>
<evidence type="ECO:0000256" key="1">
    <source>
        <dbReference type="SAM" id="SignalP"/>
    </source>
</evidence>
<feature type="signal peptide" evidence="1">
    <location>
        <begin position="1"/>
        <end position="18"/>
    </location>
</feature>